<dbReference type="EMBL" id="JAVIJC010000016">
    <property type="protein sequence ID" value="MDX8493164.1"/>
    <property type="molecule type" value="Genomic_DNA"/>
</dbReference>
<protein>
    <submittedName>
        <fullName evidence="2">Nuclear transport factor 2 family protein</fullName>
    </submittedName>
</protein>
<gene>
    <name evidence="2" type="ORF">RFN29_16470</name>
</gene>
<evidence type="ECO:0000313" key="2">
    <source>
        <dbReference type="EMBL" id="MDX8493164.1"/>
    </source>
</evidence>
<feature type="domain" description="DUF4440" evidence="1">
    <location>
        <begin position="11"/>
        <end position="109"/>
    </location>
</feature>
<organism evidence="2 3">
    <name type="scientific">Mesorhizobium captivum</name>
    <dbReference type="NCBI Taxonomy" id="3072319"/>
    <lineage>
        <taxon>Bacteria</taxon>
        <taxon>Pseudomonadati</taxon>
        <taxon>Pseudomonadota</taxon>
        <taxon>Alphaproteobacteria</taxon>
        <taxon>Hyphomicrobiales</taxon>
        <taxon>Phyllobacteriaceae</taxon>
        <taxon>Mesorhizobium</taxon>
    </lineage>
</organism>
<sequence length="109" mass="12136">MSSNTAIDHEVVALELALLRAPTRHDPDFLKIVLDDDMIEFGKSGYVYDKERILEALSTSNGEPAPDDLLEMTSVRTVQLAPEVVLLIYKLRSRGGPAAPSLRSSVWRR</sequence>
<accession>A0ABU4Z516</accession>
<dbReference type="SUPFAM" id="SSF54427">
    <property type="entry name" value="NTF2-like"/>
    <property type="match status" value="1"/>
</dbReference>
<dbReference type="RefSeq" id="WP_320227138.1">
    <property type="nucleotide sequence ID" value="NZ_JAVIJB010000002.1"/>
</dbReference>
<reference evidence="2 3" key="1">
    <citation type="submission" date="2023-08" db="EMBL/GenBank/DDBJ databases">
        <title>Implementing the SeqCode for naming new Mesorhizobium species isolated from Vachellia karroo root nodules.</title>
        <authorList>
            <person name="Van Lill M."/>
        </authorList>
    </citation>
    <scope>NUCLEOTIDE SEQUENCE [LARGE SCALE GENOMIC DNA]</scope>
    <source>
        <strain evidence="2 3">VK22B</strain>
    </source>
</reference>
<dbReference type="InterPro" id="IPR032710">
    <property type="entry name" value="NTF2-like_dom_sf"/>
</dbReference>
<dbReference type="InterPro" id="IPR027843">
    <property type="entry name" value="DUF4440"/>
</dbReference>
<dbReference type="Gene3D" id="3.10.450.50">
    <property type="match status" value="1"/>
</dbReference>
<dbReference type="Pfam" id="PF14534">
    <property type="entry name" value="DUF4440"/>
    <property type="match status" value="1"/>
</dbReference>
<comment type="caution">
    <text evidence="2">The sequence shown here is derived from an EMBL/GenBank/DDBJ whole genome shotgun (WGS) entry which is preliminary data.</text>
</comment>
<evidence type="ECO:0000259" key="1">
    <source>
        <dbReference type="Pfam" id="PF14534"/>
    </source>
</evidence>
<evidence type="ECO:0000313" key="3">
    <source>
        <dbReference type="Proteomes" id="UP001271249"/>
    </source>
</evidence>
<keyword evidence="3" id="KW-1185">Reference proteome</keyword>
<dbReference type="Proteomes" id="UP001271249">
    <property type="component" value="Unassembled WGS sequence"/>
</dbReference>
<name>A0ABU4Z516_9HYPH</name>
<proteinExistence type="predicted"/>